<evidence type="ECO:0000256" key="4">
    <source>
        <dbReference type="PROSITE-ProRule" id="PRU00409"/>
    </source>
</evidence>
<evidence type="ECO:0000313" key="7">
    <source>
        <dbReference type="Proteomes" id="UP001595791"/>
    </source>
</evidence>
<dbReference type="PANTHER" id="PTHR43585">
    <property type="entry name" value="FUMIPYRROLE BIOSYNTHESIS PROTEIN C"/>
    <property type="match status" value="1"/>
</dbReference>
<name>A0ABV8MU07_9NEIS</name>
<dbReference type="InterPro" id="IPR040570">
    <property type="entry name" value="LAL_C2"/>
</dbReference>
<keyword evidence="3 4" id="KW-0067">ATP-binding</keyword>
<dbReference type="PROSITE" id="PS50975">
    <property type="entry name" value="ATP_GRASP"/>
    <property type="match status" value="1"/>
</dbReference>
<dbReference type="Proteomes" id="UP001595791">
    <property type="component" value="Unassembled WGS sequence"/>
</dbReference>
<dbReference type="Gene3D" id="3.30.470.20">
    <property type="entry name" value="ATP-grasp fold, B domain"/>
    <property type="match status" value="1"/>
</dbReference>
<accession>A0ABV8MU07</accession>
<evidence type="ECO:0000313" key="6">
    <source>
        <dbReference type="EMBL" id="MFC4160860.1"/>
    </source>
</evidence>
<organism evidence="6 7">
    <name type="scientific">Chitinimonas lacunae</name>
    <dbReference type="NCBI Taxonomy" id="1963018"/>
    <lineage>
        <taxon>Bacteria</taxon>
        <taxon>Pseudomonadati</taxon>
        <taxon>Pseudomonadota</taxon>
        <taxon>Betaproteobacteria</taxon>
        <taxon>Neisseriales</taxon>
        <taxon>Chitinibacteraceae</taxon>
        <taxon>Chitinimonas</taxon>
    </lineage>
</organism>
<feature type="domain" description="ATP-grasp" evidence="5">
    <location>
        <begin position="111"/>
        <end position="318"/>
    </location>
</feature>
<evidence type="ECO:0000259" key="5">
    <source>
        <dbReference type="PROSITE" id="PS50975"/>
    </source>
</evidence>
<dbReference type="RefSeq" id="WP_378166145.1">
    <property type="nucleotide sequence ID" value="NZ_JBHSBU010000001.1"/>
</dbReference>
<keyword evidence="2 4" id="KW-0547">Nucleotide-binding</keyword>
<dbReference type="Pfam" id="PF13535">
    <property type="entry name" value="ATP-grasp_4"/>
    <property type="match status" value="1"/>
</dbReference>
<dbReference type="InterPro" id="IPR052032">
    <property type="entry name" value="ATP-dep_AA_Ligase"/>
</dbReference>
<comment type="caution">
    <text evidence="6">The sequence shown here is derived from an EMBL/GenBank/DDBJ whole genome shotgun (WGS) entry which is preliminary data.</text>
</comment>
<protein>
    <submittedName>
        <fullName evidence="6">ATP-grasp domain-containing protein</fullName>
    </submittedName>
</protein>
<dbReference type="EMBL" id="JBHSBU010000001">
    <property type="protein sequence ID" value="MFC4160860.1"/>
    <property type="molecule type" value="Genomic_DNA"/>
</dbReference>
<dbReference type="PANTHER" id="PTHR43585:SF2">
    <property type="entry name" value="ATP-GRASP ENZYME FSQD"/>
    <property type="match status" value="1"/>
</dbReference>
<keyword evidence="1" id="KW-0436">Ligase</keyword>
<evidence type="ECO:0000256" key="1">
    <source>
        <dbReference type="ARBA" id="ARBA00022598"/>
    </source>
</evidence>
<keyword evidence="7" id="KW-1185">Reference proteome</keyword>
<evidence type="ECO:0000256" key="3">
    <source>
        <dbReference type="ARBA" id="ARBA00022840"/>
    </source>
</evidence>
<sequence length="413" mass="45124">MKVLAIEVSQFGNYYNSRYEHLEKHGVELFVLSGSADKNHWHKDRFAIAKSKQFDDLIETARLLHQQHRFDGVFTFAESSVIATSLIAQALGLPSIGPDAAICSRNKFFMRQGHQRFGAPHPAFELVPTLEAAVAAGRKIGYPAILKPTLGAGSQFVYKLNNEDELIQMYPKAWDGVQTFTHVSNEGSSDKLGPNSLLLESFLDGREFLIEAFTWDGETVLGSIVDRVTLEGNNFDDDVHHAPTDMTPEQIAKVHKAVHQGALAQGLKRSVMHAEIRFHQGEPFILEIAARPGGGGLDHMARISAGYCPLMATVNIAAGKRPANSAYTPTGKDTFALCLISAAGEIANITIPAEVSEDPMVFMLKMVVTPGSRIRRPPYGNDIAGFLGVSGLSREETEAKAKAYASAITFQMR</sequence>
<reference evidence="7" key="1">
    <citation type="journal article" date="2019" name="Int. J. Syst. Evol. Microbiol.">
        <title>The Global Catalogue of Microorganisms (GCM) 10K type strain sequencing project: providing services to taxonomists for standard genome sequencing and annotation.</title>
        <authorList>
            <consortium name="The Broad Institute Genomics Platform"/>
            <consortium name="The Broad Institute Genome Sequencing Center for Infectious Disease"/>
            <person name="Wu L."/>
            <person name="Ma J."/>
        </authorList>
    </citation>
    <scope>NUCLEOTIDE SEQUENCE [LARGE SCALE GENOMIC DNA]</scope>
    <source>
        <strain evidence="7">LMG 29894</strain>
    </source>
</reference>
<dbReference type="Gene3D" id="3.40.50.20">
    <property type="match status" value="1"/>
</dbReference>
<dbReference type="Pfam" id="PF18603">
    <property type="entry name" value="LAL_C2"/>
    <property type="match status" value="1"/>
</dbReference>
<dbReference type="SUPFAM" id="SSF56059">
    <property type="entry name" value="Glutathione synthetase ATP-binding domain-like"/>
    <property type="match status" value="1"/>
</dbReference>
<dbReference type="InterPro" id="IPR011761">
    <property type="entry name" value="ATP-grasp"/>
</dbReference>
<gene>
    <name evidence="6" type="ORF">ACFOW7_16090</name>
</gene>
<dbReference type="Pfam" id="PF18130">
    <property type="entry name" value="ATPgrasp_N"/>
    <property type="match status" value="1"/>
</dbReference>
<dbReference type="InterPro" id="IPR041472">
    <property type="entry name" value="BL00235/CARNS1_N"/>
</dbReference>
<proteinExistence type="predicted"/>
<evidence type="ECO:0000256" key="2">
    <source>
        <dbReference type="ARBA" id="ARBA00022741"/>
    </source>
</evidence>